<dbReference type="GO" id="GO:0030286">
    <property type="term" value="C:dynein complex"/>
    <property type="evidence" value="ECO:0007669"/>
    <property type="project" value="InterPro"/>
</dbReference>
<dbReference type="InterPro" id="IPR001372">
    <property type="entry name" value="Dynein_light_chain_typ-1/2"/>
</dbReference>
<organism evidence="2 3">
    <name type="scientific">Schistosoma mekongi</name>
    <name type="common">Parasitic worm</name>
    <dbReference type="NCBI Taxonomy" id="38744"/>
    <lineage>
        <taxon>Eukaryota</taxon>
        <taxon>Metazoa</taxon>
        <taxon>Spiralia</taxon>
        <taxon>Lophotrochozoa</taxon>
        <taxon>Platyhelminthes</taxon>
        <taxon>Trematoda</taxon>
        <taxon>Digenea</taxon>
        <taxon>Strigeidida</taxon>
        <taxon>Schistosomatoidea</taxon>
        <taxon>Schistosomatidae</taxon>
        <taxon>Schistosoma</taxon>
    </lineage>
</organism>
<comment type="caution">
    <text evidence="2">The sequence shown here is derived from an EMBL/GenBank/DDBJ whole genome shotgun (WGS) entry which is preliminary data.</text>
</comment>
<dbReference type="SMART" id="SM01375">
    <property type="entry name" value="Dynein_light"/>
    <property type="match status" value="1"/>
</dbReference>
<proteinExistence type="predicted"/>
<feature type="compositionally biased region" description="Low complexity" evidence="1">
    <location>
        <begin position="1"/>
        <end position="16"/>
    </location>
</feature>
<accession>A0AAE2D5X9</accession>
<dbReference type="AlphaFoldDB" id="A0AAE2D5X9"/>
<reference evidence="2" key="2">
    <citation type="journal article" date="2023" name="Infect Dis Poverty">
        <title>Chromosome-scale genome of the human blood fluke Schistosoma mekongi and its implications for public health.</title>
        <authorList>
            <person name="Zhou M."/>
            <person name="Xu L."/>
            <person name="Xu D."/>
            <person name="Chen W."/>
            <person name="Khan J."/>
            <person name="Hu Y."/>
            <person name="Huang H."/>
            <person name="Wei H."/>
            <person name="Zhang Y."/>
            <person name="Chusongsang P."/>
            <person name="Tanasarnprasert K."/>
            <person name="Hu X."/>
            <person name="Limpanont Y."/>
            <person name="Lv Z."/>
        </authorList>
    </citation>
    <scope>NUCLEOTIDE SEQUENCE</scope>
    <source>
        <strain evidence="2">LV_2022a</strain>
    </source>
</reference>
<dbReference type="CDD" id="cd21450">
    <property type="entry name" value="DLC-like_DYNLL1-like"/>
    <property type="match status" value="1"/>
</dbReference>
<evidence type="ECO:0000256" key="1">
    <source>
        <dbReference type="SAM" id="MobiDB-lite"/>
    </source>
</evidence>
<keyword evidence="3" id="KW-1185">Reference proteome</keyword>
<feature type="region of interest" description="Disordered" evidence="1">
    <location>
        <begin position="1"/>
        <end position="25"/>
    </location>
</feature>
<feature type="compositionally biased region" description="Basic residues" evidence="1">
    <location>
        <begin position="161"/>
        <end position="172"/>
    </location>
</feature>
<dbReference type="Proteomes" id="UP001292079">
    <property type="component" value="Unassembled WGS sequence"/>
</dbReference>
<dbReference type="EMBL" id="JALJAT010000003">
    <property type="protein sequence ID" value="KAK4471355.1"/>
    <property type="molecule type" value="Genomic_DNA"/>
</dbReference>
<reference evidence="2" key="1">
    <citation type="submission" date="2022-04" db="EMBL/GenBank/DDBJ databases">
        <authorList>
            <person name="Xu L."/>
            <person name="Lv Z."/>
        </authorList>
    </citation>
    <scope>NUCLEOTIDE SEQUENCE</scope>
    <source>
        <strain evidence="2">LV_2022a</strain>
    </source>
</reference>
<evidence type="ECO:0000313" key="2">
    <source>
        <dbReference type="EMBL" id="KAK4471355.1"/>
    </source>
</evidence>
<dbReference type="Gene3D" id="3.30.740.10">
    <property type="entry name" value="Protein Inhibitor Of Neuronal Nitric Oxide Synthase"/>
    <property type="match status" value="1"/>
</dbReference>
<dbReference type="SUPFAM" id="SSF54648">
    <property type="entry name" value="DLC"/>
    <property type="match status" value="1"/>
</dbReference>
<dbReference type="GO" id="GO:0007017">
    <property type="term" value="P:microtubule-based process"/>
    <property type="evidence" value="ECO:0007669"/>
    <property type="project" value="InterPro"/>
</dbReference>
<evidence type="ECO:0000313" key="3">
    <source>
        <dbReference type="Proteomes" id="UP001292079"/>
    </source>
</evidence>
<protein>
    <submittedName>
        <fullName evidence="2">Uncharacterized protein</fullName>
    </submittedName>
</protein>
<gene>
    <name evidence="2" type="ORF">MN116_004790</name>
</gene>
<feature type="region of interest" description="Disordered" evidence="1">
    <location>
        <begin position="148"/>
        <end position="178"/>
    </location>
</feature>
<sequence>MESQTLTSTTLSHSESVGSLLNERSSDVLLQSPSTLRLTEYSPKLESDLPNNNDNQQVKTSIDIDKSEKIFLLPGTERIVKVIKKFTIPDSNNNNKEYTGGEDEVFFDNTHNNNNNNPDEYNLNDYVRDPYIQKTENKYYKTNISLHKRHRTTHRTERSHRERHHQHHRRRQQQQQSYYPIVRTHSSEQSLSPVRKESKVNVKNTIYKKRSSSVLNSSTYNPNNIEQKRVISRLDMIAPGPAESSDLHEINGIVSNDGFLDTSHNEQSYLASQNKNMNSSEFKQSRLFLPIGSRSSGINNNKYRHRSQQNEHKYHYEHPHSSLNRLSSYVSYDSSICRRCHNVICPRCNEGIHHHHRYDLNRDHSQSRSLHRADIYCNQRLHDVCCSDSLDHHICQLNSNRKSKSLSNSKLLLPSVHHHHYHRQPHKHLCCSKSIPSLCTLDLYGTNSTYFNSVNPDSNRHINFMEIEYMQMENNSNDENVDDDDHHHHHEDYSMHFSTEKLHWITNLARESLIKTKDLDILAKLIKITLDEHFGKLWHTIVGTESYGSNLATLPGALISFRVDKWAFLIWQT</sequence>
<dbReference type="Pfam" id="PF01221">
    <property type="entry name" value="Dynein_light"/>
    <property type="match status" value="1"/>
</dbReference>
<dbReference type="InterPro" id="IPR037177">
    <property type="entry name" value="DLC_sf"/>
</dbReference>
<name>A0AAE2D5X9_SCHME</name>